<dbReference type="Proteomes" id="UP000295146">
    <property type="component" value="Unassembled WGS sequence"/>
</dbReference>
<evidence type="ECO:0000313" key="2">
    <source>
        <dbReference type="Proteomes" id="UP000295146"/>
    </source>
</evidence>
<dbReference type="EMBL" id="SODP01000003">
    <property type="protein sequence ID" value="TDW66433.1"/>
    <property type="molecule type" value="Genomic_DNA"/>
</dbReference>
<organism evidence="1 2">
    <name type="scientific">Kribbella pratensis</name>
    <dbReference type="NCBI Taxonomy" id="2512112"/>
    <lineage>
        <taxon>Bacteria</taxon>
        <taxon>Bacillati</taxon>
        <taxon>Actinomycetota</taxon>
        <taxon>Actinomycetes</taxon>
        <taxon>Propionibacteriales</taxon>
        <taxon>Kribbellaceae</taxon>
        <taxon>Kribbella</taxon>
    </lineage>
</organism>
<proteinExistence type="predicted"/>
<sequence>MADLQQFEDDYDRAEAAYISALRADLSRTDLADLAGVVAAAAAEFNTEAYRNLQTSSGDDREELDRLTDLTETLSELWSDIHSAYLGQ</sequence>
<protein>
    <submittedName>
        <fullName evidence="1">Uncharacterized protein</fullName>
    </submittedName>
</protein>
<gene>
    <name evidence="1" type="ORF">EV653_6461</name>
</gene>
<dbReference type="AlphaFoldDB" id="A0A4R8BZ21"/>
<comment type="caution">
    <text evidence="1">The sequence shown here is derived from an EMBL/GenBank/DDBJ whole genome shotgun (WGS) entry which is preliminary data.</text>
</comment>
<name>A0A4R8BZ21_9ACTN</name>
<dbReference type="RefSeq" id="WP_134108367.1">
    <property type="nucleotide sequence ID" value="NZ_SODP01000003.1"/>
</dbReference>
<evidence type="ECO:0000313" key="1">
    <source>
        <dbReference type="EMBL" id="TDW66433.1"/>
    </source>
</evidence>
<accession>A0A4R8BZ21</accession>
<keyword evidence="2" id="KW-1185">Reference proteome</keyword>
<reference evidence="1 2" key="1">
    <citation type="submission" date="2019-03" db="EMBL/GenBank/DDBJ databases">
        <title>Genomic Encyclopedia of Type Strains, Phase III (KMG-III): the genomes of soil and plant-associated and newly described type strains.</title>
        <authorList>
            <person name="Whitman W."/>
        </authorList>
    </citation>
    <scope>NUCLEOTIDE SEQUENCE [LARGE SCALE GENOMIC DNA]</scope>
    <source>
        <strain evidence="1 2">VKM Ac-2573</strain>
    </source>
</reference>